<organism evidence="1 2">
    <name type="scientific">Actinoplanes sandaracinus</name>
    <dbReference type="NCBI Taxonomy" id="3045177"/>
    <lineage>
        <taxon>Bacteria</taxon>
        <taxon>Bacillati</taxon>
        <taxon>Actinomycetota</taxon>
        <taxon>Actinomycetes</taxon>
        <taxon>Micromonosporales</taxon>
        <taxon>Micromonosporaceae</taxon>
        <taxon>Actinoplanes</taxon>
    </lineage>
</organism>
<proteinExistence type="predicted"/>
<dbReference type="EMBL" id="JASCTH010000032">
    <property type="protein sequence ID" value="MDI6104287.1"/>
    <property type="molecule type" value="Genomic_DNA"/>
</dbReference>
<keyword evidence="2" id="KW-1185">Reference proteome</keyword>
<name>A0ABT6WX31_9ACTN</name>
<evidence type="ECO:0000313" key="2">
    <source>
        <dbReference type="Proteomes" id="UP001241758"/>
    </source>
</evidence>
<accession>A0ABT6WX31</accession>
<dbReference type="Pfam" id="PF19714">
    <property type="entry name" value="DUF6209"/>
    <property type="match status" value="1"/>
</dbReference>
<gene>
    <name evidence="1" type="ORF">QLQ12_37415</name>
</gene>
<dbReference type="RefSeq" id="WP_282765649.1">
    <property type="nucleotide sequence ID" value="NZ_JASCTH010000032.1"/>
</dbReference>
<sequence>MLEANKPVLVDFAADRLPRCRSQYAGGDAWSIGVEYRVDGGPVQRQPVTRLDENRRQAKALAALNLPLGARDLELWFVAGDRTGCVEYDSRFGANYRYTIEQPALVSFRADWSEELTGQVRKNRALTVRYDIARLPQCRETYNGMPAWSIDVFYRLDGGPVRSEPLTDPSGRATPTNIDLSPTTGRVEIWFRVHGQRSGCTAYDSDNGRNYVFLTA</sequence>
<evidence type="ECO:0000313" key="1">
    <source>
        <dbReference type="EMBL" id="MDI6104287.1"/>
    </source>
</evidence>
<reference evidence="1 2" key="1">
    <citation type="submission" date="2023-05" db="EMBL/GenBank/DDBJ databases">
        <title>Actinoplanes sp. NEAU-A12 genome sequencing.</title>
        <authorList>
            <person name="Wang Z.-S."/>
        </authorList>
    </citation>
    <scope>NUCLEOTIDE SEQUENCE [LARGE SCALE GENOMIC DNA]</scope>
    <source>
        <strain evidence="1 2">NEAU-A12</strain>
    </source>
</reference>
<comment type="caution">
    <text evidence="1">The sequence shown here is derived from an EMBL/GenBank/DDBJ whole genome shotgun (WGS) entry which is preliminary data.</text>
</comment>
<protein>
    <submittedName>
        <fullName evidence="1">DUF6209 family protein</fullName>
    </submittedName>
</protein>
<dbReference type="Proteomes" id="UP001241758">
    <property type="component" value="Unassembled WGS sequence"/>
</dbReference>
<dbReference type="InterPro" id="IPR046181">
    <property type="entry name" value="DUF6209"/>
</dbReference>